<proteinExistence type="predicted"/>
<protein>
    <submittedName>
        <fullName evidence="1">Uncharacterized protein</fullName>
    </submittedName>
</protein>
<dbReference type="EMBL" id="CP007806">
    <property type="protein sequence ID" value="AIG26652.1"/>
    <property type="molecule type" value="Genomic_DNA"/>
</dbReference>
<name>A0A075R242_BRELA</name>
<gene>
    <name evidence="1" type="ORF">BRLA_c023310</name>
</gene>
<dbReference type="KEGG" id="blr:BRLA_c023310"/>
<evidence type="ECO:0000313" key="1">
    <source>
        <dbReference type="EMBL" id="AIG26652.1"/>
    </source>
</evidence>
<organism evidence="1 2">
    <name type="scientific">Brevibacillus laterosporus LMG 15441</name>
    <dbReference type="NCBI Taxonomy" id="1042163"/>
    <lineage>
        <taxon>Bacteria</taxon>
        <taxon>Bacillati</taxon>
        <taxon>Bacillota</taxon>
        <taxon>Bacilli</taxon>
        <taxon>Bacillales</taxon>
        <taxon>Paenibacillaceae</taxon>
        <taxon>Brevibacillus</taxon>
    </lineage>
</organism>
<dbReference type="Proteomes" id="UP000005850">
    <property type="component" value="Chromosome"/>
</dbReference>
<sequence>MESLNWLDQLEPSNEAEWLVSELKQGGNVDQNYLFLNLISKNLRYFIYQIKNETFVMESIGLMLFTRKINDIKKPPLIQVMIFHLSIWRGAYIFFIF</sequence>
<dbReference type="HOGENOM" id="CLU_2341276_0_0_9"/>
<dbReference type="AlphaFoldDB" id="A0A075R242"/>
<accession>A0A075R242</accession>
<reference evidence="1 2" key="1">
    <citation type="journal article" date="2011" name="J. Bacteriol.">
        <title>Genome sequence of Brevibacillus laterosporus LMG 15441, a pathogen of invertebrates.</title>
        <authorList>
            <person name="Djukic M."/>
            <person name="Poehlein A."/>
            <person name="Thurmer A."/>
            <person name="Daniel R."/>
        </authorList>
    </citation>
    <scope>NUCLEOTIDE SEQUENCE [LARGE SCALE GENOMIC DNA]</scope>
    <source>
        <strain evidence="1 2">LMG 15441</strain>
    </source>
</reference>
<keyword evidence="2" id="KW-1185">Reference proteome</keyword>
<evidence type="ECO:0000313" key="2">
    <source>
        <dbReference type="Proteomes" id="UP000005850"/>
    </source>
</evidence>